<organism evidence="1 2">
    <name type="scientific">Clohesyomyces aquaticus</name>
    <dbReference type="NCBI Taxonomy" id="1231657"/>
    <lineage>
        <taxon>Eukaryota</taxon>
        <taxon>Fungi</taxon>
        <taxon>Dikarya</taxon>
        <taxon>Ascomycota</taxon>
        <taxon>Pezizomycotina</taxon>
        <taxon>Dothideomycetes</taxon>
        <taxon>Pleosporomycetidae</taxon>
        <taxon>Pleosporales</taxon>
        <taxon>Lindgomycetaceae</taxon>
        <taxon>Clohesyomyces</taxon>
    </lineage>
</organism>
<evidence type="ECO:0000313" key="1">
    <source>
        <dbReference type="EMBL" id="ORY13799.1"/>
    </source>
</evidence>
<gene>
    <name evidence="1" type="ORF">BCR34DRAFT_251317</name>
</gene>
<accession>A0A1Y1ZU65</accession>
<sequence>MQKNARLKGPFPEGLVRRCSCGVIGKLDQVQPRTEAKRGASAVKEAQEYRCENGVRLSVDRMRCLRRLMELRKGHRVNEWWKRCRWWRVDDARAIAWPVEWFPKLQGSSASRNLDLDEHDVQQPSQASSPLILHQSRPSLYDSGRLRHHIGA</sequence>
<reference evidence="1 2" key="1">
    <citation type="submission" date="2016-07" db="EMBL/GenBank/DDBJ databases">
        <title>Pervasive Adenine N6-methylation of Active Genes in Fungi.</title>
        <authorList>
            <consortium name="DOE Joint Genome Institute"/>
            <person name="Mondo S.J."/>
            <person name="Dannebaum R.O."/>
            <person name="Kuo R.C."/>
            <person name="Labutti K."/>
            <person name="Haridas S."/>
            <person name="Kuo A."/>
            <person name="Salamov A."/>
            <person name="Ahrendt S.R."/>
            <person name="Lipzen A."/>
            <person name="Sullivan W."/>
            <person name="Andreopoulos W.B."/>
            <person name="Clum A."/>
            <person name="Lindquist E."/>
            <person name="Daum C."/>
            <person name="Ramamoorthy G.K."/>
            <person name="Gryganskyi A."/>
            <person name="Culley D."/>
            <person name="Magnuson J.K."/>
            <person name="James T.Y."/>
            <person name="O'Malley M.A."/>
            <person name="Stajich J.E."/>
            <person name="Spatafora J.W."/>
            <person name="Visel A."/>
            <person name="Grigoriev I.V."/>
        </authorList>
    </citation>
    <scope>NUCLEOTIDE SEQUENCE [LARGE SCALE GENOMIC DNA]</scope>
    <source>
        <strain evidence="1 2">CBS 115471</strain>
    </source>
</reference>
<proteinExistence type="predicted"/>
<dbReference type="EMBL" id="MCFA01000038">
    <property type="protein sequence ID" value="ORY13799.1"/>
    <property type="molecule type" value="Genomic_DNA"/>
</dbReference>
<comment type="caution">
    <text evidence="1">The sequence shown here is derived from an EMBL/GenBank/DDBJ whole genome shotgun (WGS) entry which is preliminary data.</text>
</comment>
<evidence type="ECO:0000313" key="2">
    <source>
        <dbReference type="Proteomes" id="UP000193144"/>
    </source>
</evidence>
<keyword evidence="2" id="KW-1185">Reference proteome</keyword>
<dbReference type="Proteomes" id="UP000193144">
    <property type="component" value="Unassembled WGS sequence"/>
</dbReference>
<dbReference type="AlphaFoldDB" id="A0A1Y1ZU65"/>
<protein>
    <submittedName>
        <fullName evidence="1">Uncharacterized protein</fullName>
    </submittedName>
</protein>
<name>A0A1Y1ZU65_9PLEO</name>